<dbReference type="InterPro" id="IPR003439">
    <property type="entry name" value="ABC_transporter-like_ATP-bd"/>
</dbReference>
<dbReference type="EMBL" id="JAFGIX010000086">
    <property type="protein sequence ID" value="MBN1574696.1"/>
    <property type="molecule type" value="Genomic_DNA"/>
</dbReference>
<evidence type="ECO:0000256" key="3">
    <source>
        <dbReference type="ARBA" id="ARBA00022741"/>
    </source>
</evidence>
<dbReference type="GO" id="GO:0005524">
    <property type="term" value="F:ATP binding"/>
    <property type="evidence" value="ECO:0007669"/>
    <property type="project" value="UniProtKB-KW"/>
</dbReference>
<evidence type="ECO:0000256" key="2">
    <source>
        <dbReference type="ARBA" id="ARBA00022448"/>
    </source>
</evidence>
<evidence type="ECO:0000313" key="6">
    <source>
        <dbReference type="EMBL" id="MBN1574696.1"/>
    </source>
</evidence>
<comment type="similarity">
    <text evidence="1">Belongs to the ABC transporter superfamily.</text>
</comment>
<dbReference type="PANTHER" id="PTHR43166:SF4">
    <property type="entry name" value="PHOSPHONATES IMPORT ATP-BINDING PROTEIN PHNC"/>
    <property type="match status" value="1"/>
</dbReference>
<dbReference type="InterPro" id="IPR050086">
    <property type="entry name" value="MetN_ABC_transporter-like"/>
</dbReference>
<evidence type="ECO:0000256" key="4">
    <source>
        <dbReference type="ARBA" id="ARBA00022840"/>
    </source>
</evidence>
<keyword evidence="4 6" id="KW-0067">ATP-binding</keyword>
<feature type="domain" description="ABC transporter" evidence="5">
    <location>
        <begin position="2"/>
        <end position="236"/>
    </location>
</feature>
<dbReference type="CDD" id="cd03262">
    <property type="entry name" value="ABC_HisP_GlnQ"/>
    <property type="match status" value="1"/>
</dbReference>
<proteinExistence type="inferred from homology"/>
<evidence type="ECO:0000256" key="1">
    <source>
        <dbReference type="ARBA" id="ARBA00005417"/>
    </source>
</evidence>
<dbReference type="FunFam" id="3.40.50.300:FF:000020">
    <property type="entry name" value="Amino acid ABC transporter ATP-binding component"/>
    <property type="match status" value="1"/>
</dbReference>
<name>A0A9D8PP74_9DELT</name>
<dbReference type="InterPro" id="IPR027417">
    <property type="entry name" value="P-loop_NTPase"/>
</dbReference>
<dbReference type="AlphaFoldDB" id="A0A9D8PP74"/>
<reference evidence="6" key="1">
    <citation type="journal article" date="2021" name="Environ. Microbiol.">
        <title>Genomic characterization of three novel Desulfobacterota classes expand the metabolic and phylogenetic diversity of the phylum.</title>
        <authorList>
            <person name="Murphy C.L."/>
            <person name="Biggerstaff J."/>
            <person name="Eichhorn A."/>
            <person name="Ewing E."/>
            <person name="Shahan R."/>
            <person name="Soriano D."/>
            <person name="Stewart S."/>
            <person name="VanMol K."/>
            <person name="Walker R."/>
            <person name="Walters P."/>
            <person name="Elshahed M.S."/>
            <person name="Youssef N.H."/>
        </authorList>
    </citation>
    <scope>NUCLEOTIDE SEQUENCE</scope>
    <source>
        <strain evidence="6">Zod_Metabat.24</strain>
    </source>
</reference>
<gene>
    <name evidence="6" type="ORF">JW984_15975</name>
</gene>
<dbReference type="PANTHER" id="PTHR43166">
    <property type="entry name" value="AMINO ACID IMPORT ATP-BINDING PROTEIN"/>
    <property type="match status" value="1"/>
</dbReference>
<organism evidence="6 7">
    <name type="scientific">Candidatus Zymogenus saltonus</name>
    <dbReference type="NCBI Taxonomy" id="2844893"/>
    <lineage>
        <taxon>Bacteria</taxon>
        <taxon>Deltaproteobacteria</taxon>
        <taxon>Candidatus Zymogenia</taxon>
        <taxon>Candidatus Zymogeniales</taxon>
        <taxon>Candidatus Zymogenaceae</taxon>
        <taxon>Candidatus Zymogenus</taxon>
    </lineage>
</organism>
<evidence type="ECO:0000259" key="5">
    <source>
        <dbReference type="PROSITE" id="PS50893"/>
    </source>
</evidence>
<dbReference type="SMART" id="SM00382">
    <property type="entry name" value="AAA"/>
    <property type="match status" value="1"/>
</dbReference>
<dbReference type="GO" id="GO:0015424">
    <property type="term" value="F:ABC-type amino acid transporter activity"/>
    <property type="evidence" value="ECO:0007669"/>
    <property type="project" value="InterPro"/>
</dbReference>
<dbReference type="PROSITE" id="PS00211">
    <property type="entry name" value="ABC_TRANSPORTER_1"/>
    <property type="match status" value="1"/>
</dbReference>
<keyword evidence="3" id="KW-0547">Nucleotide-binding</keyword>
<sequence>MIIFKDVDKYYGNFHALKSINLHVKPGEVVVVCGPSGSGKSTLIRCINELELINGGELIVDGFNLADSRTNINDLRAEIGMVFQQFNLYPHMTVIKNITLAPIKVKNMKKHDAESLALELLDKVRIKEQAYKYPAELSGGQQQRVAIARGLAMRPKIMLFDEPTSALDPEMISEVLNVMKDLAREGMTMVVVTHEMGFAREVADRVIFMDLGQIIEEGTPEHFFKSPEDERTKAFLNEIL</sequence>
<protein>
    <submittedName>
        <fullName evidence="6">Amino acid ABC transporter ATP-binding protein</fullName>
    </submittedName>
</protein>
<dbReference type="GO" id="GO:0016887">
    <property type="term" value="F:ATP hydrolysis activity"/>
    <property type="evidence" value="ECO:0007669"/>
    <property type="project" value="InterPro"/>
</dbReference>
<dbReference type="InterPro" id="IPR017871">
    <property type="entry name" value="ABC_transporter-like_CS"/>
</dbReference>
<dbReference type="InterPro" id="IPR003593">
    <property type="entry name" value="AAA+_ATPase"/>
</dbReference>
<dbReference type="InterPro" id="IPR030679">
    <property type="entry name" value="ABC_ATPase_HisP-typ"/>
</dbReference>
<accession>A0A9D8PP74</accession>
<comment type="caution">
    <text evidence="6">The sequence shown here is derived from an EMBL/GenBank/DDBJ whole genome shotgun (WGS) entry which is preliminary data.</text>
</comment>
<dbReference type="Pfam" id="PF00005">
    <property type="entry name" value="ABC_tran"/>
    <property type="match status" value="1"/>
</dbReference>
<keyword evidence="2" id="KW-0813">Transport</keyword>
<dbReference type="PIRSF" id="PIRSF039085">
    <property type="entry name" value="ABC_ATPase_HisP"/>
    <property type="match status" value="1"/>
</dbReference>
<dbReference type="Proteomes" id="UP000809273">
    <property type="component" value="Unassembled WGS sequence"/>
</dbReference>
<reference evidence="6" key="2">
    <citation type="submission" date="2021-01" db="EMBL/GenBank/DDBJ databases">
        <authorList>
            <person name="Hahn C.R."/>
            <person name="Youssef N.H."/>
            <person name="Elshahed M."/>
        </authorList>
    </citation>
    <scope>NUCLEOTIDE SEQUENCE</scope>
    <source>
        <strain evidence="6">Zod_Metabat.24</strain>
    </source>
</reference>
<evidence type="ECO:0000313" key="7">
    <source>
        <dbReference type="Proteomes" id="UP000809273"/>
    </source>
</evidence>
<dbReference type="SUPFAM" id="SSF52540">
    <property type="entry name" value="P-loop containing nucleoside triphosphate hydrolases"/>
    <property type="match status" value="1"/>
</dbReference>
<dbReference type="Gene3D" id="3.40.50.300">
    <property type="entry name" value="P-loop containing nucleotide triphosphate hydrolases"/>
    <property type="match status" value="1"/>
</dbReference>
<dbReference type="PROSITE" id="PS50893">
    <property type="entry name" value="ABC_TRANSPORTER_2"/>
    <property type="match status" value="1"/>
</dbReference>